<dbReference type="HOGENOM" id="CLU_141165_0_0_1"/>
<organism evidence="3 4">
    <name type="scientific">Hydnomerulius pinastri MD-312</name>
    <dbReference type="NCBI Taxonomy" id="994086"/>
    <lineage>
        <taxon>Eukaryota</taxon>
        <taxon>Fungi</taxon>
        <taxon>Dikarya</taxon>
        <taxon>Basidiomycota</taxon>
        <taxon>Agaricomycotina</taxon>
        <taxon>Agaricomycetes</taxon>
        <taxon>Agaricomycetidae</taxon>
        <taxon>Boletales</taxon>
        <taxon>Boletales incertae sedis</taxon>
        <taxon>Leucogyrophana</taxon>
    </lineage>
</organism>
<dbReference type="Proteomes" id="UP000053820">
    <property type="component" value="Unassembled WGS sequence"/>
</dbReference>
<evidence type="ECO:0000313" key="4">
    <source>
        <dbReference type="Proteomes" id="UP000053820"/>
    </source>
</evidence>
<protein>
    <submittedName>
        <fullName evidence="3">Uncharacterized protein</fullName>
    </submittedName>
</protein>
<proteinExistence type="predicted"/>
<accession>A0A0C9UYQ1</accession>
<dbReference type="OrthoDB" id="2675843at2759"/>
<feature type="region of interest" description="Disordered" evidence="2">
    <location>
        <begin position="1"/>
        <end position="78"/>
    </location>
</feature>
<evidence type="ECO:0000256" key="2">
    <source>
        <dbReference type="SAM" id="MobiDB-lite"/>
    </source>
</evidence>
<feature type="coiled-coil region" evidence="1">
    <location>
        <begin position="93"/>
        <end position="120"/>
    </location>
</feature>
<name>A0A0C9UYQ1_9AGAM</name>
<keyword evidence="4" id="KW-1185">Reference proteome</keyword>
<feature type="compositionally biased region" description="Polar residues" evidence="2">
    <location>
        <begin position="36"/>
        <end position="50"/>
    </location>
</feature>
<reference evidence="3 4" key="1">
    <citation type="submission" date="2014-04" db="EMBL/GenBank/DDBJ databases">
        <title>Evolutionary Origins and Diversification of the Mycorrhizal Mutualists.</title>
        <authorList>
            <consortium name="DOE Joint Genome Institute"/>
            <consortium name="Mycorrhizal Genomics Consortium"/>
            <person name="Kohler A."/>
            <person name="Kuo A."/>
            <person name="Nagy L.G."/>
            <person name="Floudas D."/>
            <person name="Copeland A."/>
            <person name="Barry K.W."/>
            <person name="Cichocki N."/>
            <person name="Veneault-Fourrey C."/>
            <person name="LaButti K."/>
            <person name="Lindquist E.A."/>
            <person name="Lipzen A."/>
            <person name="Lundell T."/>
            <person name="Morin E."/>
            <person name="Murat C."/>
            <person name="Riley R."/>
            <person name="Ohm R."/>
            <person name="Sun H."/>
            <person name="Tunlid A."/>
            <person name="Henrissat B."/>
            <person name="Grigoriev I.V."/>
            <person name="Hibbett D.S."/>
            <person name="Martin F."/>
        </authorList>
    </citation>
    <scope>NUCLEOTIDE SEQUENCE [LARGE SCALE GENOMIC DNA]</scope>
    <source>
        <strain evidence="3 4">MD-312</strain>
    </source>
</reference>
<feature type="region of interest" description="Disordered" evidence="2">
    <location>
        <begin position="141"/>
        <end position="161"/>
    </location>
</feature>
<keyword evidence="1" id="KW-0175">Coiled coil</keyword>
<evidence type="ECO:0000313" key="3">
    <source>
        <dbReference type="EMBL" id="KIJ58149.1"/>
    </source>
</evidence>
<gene>
    <name evidence="3" type="ORF">HYDPIDRAFT_34443</name>
</gene>
<sequence>MSSHDDGTCTTRVSHGGEASPESALQSAPQPGAHSTRATGSSPTYDSSKSAEVDDMTGSLHMRKALHQSSTPPGRPLSYKEMVQRWCQALAKREAIRRALEEAQQEFSDYESEIVRMVGQATYTHFRDKYTAALTSDARHHQLPVVSHDTGVRTPQRRVDT</sequence>
<dbReference type="AlphaFoldDB" id="A0A0C9UYQ1"/>
<evidence type="ECO:0000256" key="1">
    <source>
        <dbReference type="SAM" id="Coils"/>
    </source>
</evidence>
<dbReference type="EMBL" id="KN839978">
    <property type="protein sequence ID" value="KIJ58149.1"/>
    <property type="molecule type" value="Genomic_DNA"/>
</dbReference>